<accession>A0A8W8IHT3</accession>
<name>A0A8W8IHT3_MAGGI</name>
<dbReference type="EnsemblMetazoa" id="G1402.1">
    <property type="protein sequence ID" value="G1402.1:cds"/>
    <property type="gene ID" value="G1402"/>
</dbReference>
<evidence type="ECO:0000313" key="3">
    <source>
        <dbReference type="Proteomes" id="UP000005408"/>
    </source>
</evidence>
<evidence type="ECO:0000256" key="1">
    <source>
        <dbReference type="SAM" id="Phobius"/>
    </source>
</evidence>
<protein>
    <submittedName>
        <fullName evidence="2">Uncharacterized protein</fullName>
    </submittedName>
</protein>
<dbReference type="Proteomes" id="UP000005408">
    <property type="component" value="Unassembled WGS sequence"/>
</dbReference>
<dbReference type="AlphaFoldDB" id="A0A8W8IHT3"/>
<evidence type="ECO:0000313" key="2">
    <source>
        <dbReference type="EnsemblMetazoa" id="G1402.1:cds"/>
    </source>
</evidence>
<reference evidence="2" key="1">
    <citation type="submission" date="2022-08" db="UniProtKB">
        <authorList>
            <consortium name="EnsemblMetazoa"/>
        </authorList>
    </citation>
    <scope>IDENTIFICATION</scope>
    <source>
        <strain evidence="2">05x7-T-G4-1.051#20</strain>
    </source>
</reference>
<keyword evidence="1" id="KW-0812">Transmembrane</keyword>
<organism evidence="2 3">
    <name type="scientific">Magallana gigas</name>
    <name type="common">Pacific oyster</name>
    <name type="synonym">Crassostrea gigas</name>
    <dbReference type="NCBI Taxonomy" id="29159"/>
    <lineage>
        <taxon>Eukaryota</taxon>
        <taxon>Metazoa</taxon>
        <taxon>Spiralia</taxon>
        <taxon>Lophotrochozoa</taxon>
        <taxon>Mollusca</taxon>
        <taxon>Bivalvia</taxon>
        <taxon>Autobranchia</taxon>
        <taxon>Pteriomorphia</taxon>
        <taxon>Ostreida</taxon>
        <taxon>Ostreoidea</taxon>
        <taxon>Ostreidae</taxon>
        <taxon>Magallana</taxon>
    </lineage>
</organism>
<keyword evidence="1" id="KW-1133">Transmembrane helix</keyword>
<keyword evidence="3" id="KW-1185">Reference proteome</keyword>
<keyword evidence="1" id="KW-0472">Membrane</keyword>
<proteinExistence type="predicted"/>
<sequence>MAAASTGHVQSFFKLNFRCIENKYTFNTIREAKEEDTVGYLISTVLDTDSIDCMMIDHVVSGLTEDSATFQTSLNTPIEVLKQFNFKSIIVNLVKKGNERSDAKNPVNAFQILMDARRRYDKYPPLREENTEKDRLFNNVIESLKKRKVGFSSHQIENIGRDVVNTITNTMWFLDPFIDKLKDRSVNIPAMFKELTGYRNIKKQHQKAPQLVTSELKEKTENLAELLLIPWILCKDFASFYTAVKDLVTGLQKYLSYMSGMKERTAQNLRKSEPVRSFKDNWSLKKVGKVKDVKDEYKKLDDFLKNVATYTAKDLIDFEPEDKTERRKWYDNLYLSFGISLFTYRYGNYLGNVNLVWKVNEEDTQQSTSMEIGIVNKIRESIPKYATRQMQKDFILKYHKHSGGSKSILRNMYQFLTDYEYTPENKQTAQIDLRTSKILLELDDTELIFDLRKNNGKTCDPRLEPFWSELGKFLDEKSVVHERRHTDTQYMPFAMSVEDLRNQIIKRLPEGTPAPSTSWIRLNFCPSNPMHNSAQNYTGKFNVKFAVQQRLLRVQHADLPYGKHQFYLLKDFACKWRDHVVLQSLDDKAIVPIGEPGQAVSTGVRAHHGGLVSDPRQNLALDHDFHVAGIVPSVCFVVDVPENSKDSFYNGTVHVTVKEKVFEPSSPLRHSTETISIVRKYFSHNDVDMEKPILLRITDGGPDHRTTYRSVQLCCLLEFIALDLDFFACIRTAPSASYYNPAERCMSTLNIALQNVALQRGRMIPGLEMQTKSFTSLSKLRNAATKNACLKKEYKEAMSVPIEILKERFTRLKWKGESVVVHDAAQEDMMVDLYNIFLLIDDEVKPEHVSNLRMLKSEKIDAFLAKHAQSRHYSYQIKKCTEADCAYCTLNPPRLSQEMLKDLHFIPDPVLKEDGVFKSFEETYGTPTTDKDRPSLQEKVTTTERDKQLKNLLVASEKLSAAEERALIRLQEELLYICGSPLFPGGEFQDKIVVREGINCQAPIETTYYAGKTQLFDGICFHCGDIEPTTSPEIESLKRIHGISEGTDVFLTKSSYKSRDSHMPKTLDKSKRKVIMAICVHWIVLVALVAWGAINVSERVND</sequence>
<feature type="transmembrane region" description="Helical" evidence="1">
    <location>
        <begin position="1074"/>
        <end position="1094"/>
    </location>
</feature>